<dbReference type="HOGENOM" id="CLU_2476614_0_0_4"/>
<reference evidence="2 3" key="1">
    <citation type="journal article" date="2005" name="Arch. Microbiol.">
        <title>The genome sequence of an anaerobic aromatic-degrading denitrifying bacterium, strain EbN1.</title>
        <authorList>
            <person name="Rabus R."/>
            <person name="Kube M."/>
            <person name="Heider J."/>
            <person name="Beck A."/>
            <person name="Heitmann K."/>
            <person name="Widdel F."/>
            <person name="Reinhardt R."/>
        </authorList>
    </citation>
    <scope>NUCLEOTIDE SEQUENCE [LARGE SCALE GENOMIC DNA]</scope>
    <source>
        <strain evidence="2 3">EbN1</strain>
    </source>
</reference>
<name>Q5P444_AROAE</name>
<evidence type="ECO:0000313" key="2">
    <source>
        <dbReference type="EMBL" id="CAI07919.1"/>
    </source>
</evidence>
<keyword evidence="3" id="KW-1185">Reference proteome</keyword>
<dbReference type="Proteomes" id="UP000006552">
    <property type="component" value="Chromosome"/>
</dbReference>
<organism evidence="2 3">
    <name type="scientific">Aromatoleum aromaticum (strain DSM 19018 / LMG 30748 / EbN1)</name>
    <name type="common">Azoarcus sp. (strain EbN1)</name>
    <dbReference type="NCBI Taxonomy" id="76114"/>
    <lineage>
        <taxon>Bacteria</taxon>
        <taxon>Pseudomonadati</taxon>
        <taxon>Pseudomonadota</taxon>
        <taxon>Betaproteobacteria</taxon>
        <taxon>Rhodocyclales</taxon>
        <taxon>Rhodocyclaceae</taxon>
        <taxon>Aromatoleum</taxon>
    </lineage>
</organism>
<sequence length="87" mass="9166">MVVATSMTRCKLSQIVFTPGSPSPFRATPSSGARSCALVTSRSLPSMSSASPRPSRRSHTHDGAASLSLPRGDFAWFIESLPAGMVE</sequence>
<gene>
    <name evidence="2" type="ORF">ebA3191</name>
</gene>
<proteinExistence type="predicted"/>
<accession>Q5P444</accession>
<dbReference type="STRING" id="76114.ebA3191"/>
<dbReference type="AlphaFoldDB" id="Q5P444"/>
<evidence type="ECO:0000256" key="1">
    <source>
        <dbReference type="SAM" id="MobiDB-lite"/>
    </source>
</evidence>
<dbReference type="KEGG" id="eba:ebA3191"/>
<feature type="region of interest" description="Disordered" evidence="1">
    <location>
        <begin position="20"/>
        <end position="67"/>
    </location>
</feature>
<feature type="compositionally biased region" description="Low complexity" evidence="1">
    <location>
        <begin position="41"/>
        <end position="53"/>
    </location>
</feature>
<evidence type="ECO:0000313" key="3">
    <source>
        <dbReference type="Proteomes" id="UP000006552"/>
    </source>
</evidence>
<dbReference type="EMBL" id="CR555306">
    <property type="protein sequence ID" value="CAI07919.1"/>
    <property type="molecule type" value="Genomic_DNA"/>
</dbReference>
<protein>
    <submittedName>
        <fullName evidence="2">INTERPRO: probable Binding-protein-dependent transport systems inner membrane component</fullName>
    </submittedName>
</protein>